<comment type="caution">
    <text evidence="3">The sequence shown here is derived from an EMBL/GenBank/DDBJ whole genome shotgun (WGS) entry which is preliminary data.</text>
</comment>
<feature type="transmembrane region" description="Helical" evidence="2">
    <location>
        <begin position="137"/>
        <end position="158"/>
    </location>
</feature>
<keyword evidence="2" id="KW-0812">Transmembrane</keyword>
<evidence type="ECO:0000256" key="1">
    <source>
        <dbReference type="SAM" id="MobiDB-lite"/>
    </source>
</evidence>
<evidence type="ECO:0008006" key="5">
    <source>
        <dbReference type="Google" id="ProtNLM"/>
    </source>
</evidence>
<dbReference type="AlphaFoldDB" id="A0A550C8R3"/>
<feature type="transmembrane region" description="Helical" evidence="2">
    <location>
        <begin position="249"/>
        <end position="273"/>
    </location>
</feature>
<dbReference type="Proteomes" id="UP000320762">
    <property type="component" value="Unassembled WGS sequence"/>
</dbReference>
<name>A0A550C8R3_9AGAR</name>
<dbReference type="EMBL" id="VDMD01000018">
    <property type="protein sequence ID" value="TRM61076.1"/>
    <property type="molecule type" value="Genomic_DNA"/>
</dbReference>
<feature type="transmembrane region" description="Helical" evidence="2">
    <location>
        <begin position="54"/>
        <end position="77"/>
    </location>
</feature>
<organism evidence="3 4">
    <name type="scientific">Schizophyllum amplum</name>
    <dbReference type="NCBI Taxonomy" id="97359"/>
    <lineage>
        <taxon>Eukaryota</taxon>
        <taxon>Fungi</taxon>
        <taxon>Dikarya</taxon>
        <taxon>Basidiomycota</taxon>
        <taxon>Agaricomycotina</taxon>
        <taxon>Agaricomycetes</taxon>
        <taxon>Agaricomycetidae</taxon>
        <taxon>Agaricales</taxon>
        <taxon>Schizophyllaceae</taxon>
        <taxon>Schizophyllum</taxon>
    </lineage>
</organism>
<keyword evidence="2" id="KW-1133">Transmembrane helix</keyword>
<evidence type="ECO:0000256" key="2">
    <source>
        <dbReference type="SAM" id="Phobius"/>
    </source>
</evidence>
<evidence type="ECO:0000313" key="4">
    <source>
        <dbReference type="Proteomes" id="UP000320762"/>
    </source>
</evidence>
<keyword evidence="4" id="KW-1185">Reference proteome</keyword>
<proteinExistence type="predicted"/>
<feature type="region of interest" description="Disordered" evidence="1">
    <location>
        <begin position="304"/>
        <end position="331"/>
    </location>
</feature>
<reference evidence="3 4" key="1">
    <citation type="journal article" date="2019" name="New Phytol.">
        <title>Comparative genomics reveals unique wood-decay strategies and fruiting body development in the Schizophyllaceae.</title>
        <authorList>
            <person name="Almasi E."/>
            <person name="Sahu N."/>
            <person name="Krizsan K."/>
            <person name="Balint B."/>
            <person name="Kovacs G.M."/>
            <person name="Kiss B."/>
            <person name="Cseklye J."/>
            <person name="Drula E."/>
            <person name="Henrissat B."/>
            <person name="Nagy I."/>
            <person name="Chovatia M."/>
            <person name="Adam C."/>
            <person name="LaButti K."/>
            <person name="Lipzen A."/>
            <person name="Riley R."/>
            <person name="Grigoriev I.V."/>
            <person name="Nagy L.G."/>
        </authorList>
    </citation>
    <scope>NUCLEOTIDE SEQUENCE [LARGE SCALE GENOMIC DNA]</scope>
    <source>
        <strain evidence="3 4">NL-1724</strain>
    </source>
</reference>
<accession>A0A550C8R3</accession>
<gene>
    <name evidence="3" type="ORF">BD626DRAFT_502624</name>
</gene>
<feature type="transmembrane region" description="Helical" evidence="2">
    <location>
        <begin position="20"/>
        <end position="47"/>
    </location>
</feature>
<dbReference type="OrthoDB" id="3174319at2759"/>
<feature type="transmembrane region" description="Helical" evidence="2">
    <location>
        <begin position="170"/>
        <end position="195"/>
    </location>
</feature>
<sequence>MLLSSPSQPLSPVDVHKWQAIIVEMGVSYALYGIQAALFLAVIPVLARKKGNAWILLAAVIVLYLCSTIGVASRLVSYSIQAPLLGFHPPAIIDFAILYRQVYILFVVATRVNYVLSDALVVWRAWVIWPHSRVARGMLAFCIGCSLIGTVVEGVFLVRLLYAKHKAPTLILAMDLPLLVTNATATVLVGIKVWIYRRDVSASLGPYSAGSRVGGVLLLLMESGMVYCSIWFVHAGISTAKSLSMFSPYRIISSVIYLLSGIYPTMVVVIVTAQQHATAEFRMKGQSSFLESLHFAPWRNLPQREVGSRSEETASSEVMEMGSSHGERTVS</sequence>
<evidence type="ECO:0000313" key="3">
    <source>
        <dbReference type="EMBL" id="TRM61076.1"/>
    </source>
</evidence>
<keyword evidence="2" id="KW-0472">Membrane</keyword>
<feature type="transmembrane region" description="Helical" evidence="2">
    <location>
        <begin position="216"/>
        <end position="237"/>
    </location>
</feature>
<feature type="transmembrane region" description="Helical" evidence="2">
    <location>
        <begin position="97"/>
        <end position="116"/>
    </location>
</feature>
<protein>
    <recommendedName>
        <fullName evidence="5">Fungal pheromone mating factor STE2 GPCR-domain-containing protein</fullName>
    </recommendedName>
</protein>